<dbReference type="Proteomes" id="UP001597468">
    <property type="component" value="Unassembled WGS sequence"/>
</dbReference>
<reference evidence="2" key="1">
    <citation type="journal article" date="2019" name="Int. J. Syst. Evol. Microbiol.">
        <title>The Global Catalogue of Microorganisms (GCM) 10K type strain sequencing project: providing services to taxonomists for standard genome sequencing and annotation.</title>
        <authorList>
            <consortium name="The Broad Institute Genomics Platform"/>
            <consortium name="The Broad Institute Genome Sequencing Center for Infectious Disease"/>
            <person name="Wu L."/>
            <person name="Ma J."/>
        </authorList>
    </citation>
    <scope>NUCLEOTIDE SEQUENCE [LARGE SCALE GENOMIC DNA]</scope>
    <source>
        <strain evidence="2">KCTC 42585</strain>
    </source>
</reference>
<evidence type="ECO:0000313" key="1">
    <source>
        <dbReference type="EMBL" id="MFD2518730.1"/>
    </source>
</evidence>
<dbReference type="PANTHER" id="PTHR42830">
    <property type="entry name" value="OSMOTICALLY INDUCIBLE FAMILY PROTEIN"/>
    <property type="match status" value="1"/>
</dbReference>
<proteinExistence type="predicted"/>
<gene>
    <name evidence="1" type="ORF">ACFSTG_12545</name>
</gene>
<keyword evidence="1" id="KW-0575">Peroxidase</keyword>
<dbReference type="Pfam" id="PF02566">
    <property type="entry name" value="OsmC"/>
    <property type="match status" value="1"/>
</dbReference>
<accession>A0ABW5IZC5</accession>
<name>A0ABW5IZC5_9FLAO</name>
<keyword evidence="1" id="KW-0560">Oxidoreductase</keyword>
<dbReference type="InterPro" id="IPR003718">
    <property type="entry name" value="OsmC/Ohr_fam"/>
</dbReference>
<dbReference type="InterPro" id="IPR019904">
    <property type="entry name" value="Peroxiredoxin_OsmC"/>
</dbReference>
<dbReference type="EMBL" id="JBHULT010000010">
    <property type="protein sequence ID" value="MFD2518730.1"/>
    <property type="molecule type" value="Genomic_DNA"/>
</dbReference>
<dbReference type="SUPFAM" id="SSF82784">
    <property type="entry name" value="OsmC-like"/>
    <property type="match status" value="1"/>
</dbReference>
<organism evidence="1 2">
    <name type="scientific">Salinimicrobium flavum</name>
    <dbReference type="NCBI Taxonomy" id="1737065"/>
    <lineage>
        <taxon>Bacteria</taxon>
        <taxon>Pseudomonadati</taxon>
        <taxon>Bacteroidota</taxon>
        <taxon>Flavobacteriia</taxon>
        <taxon>Flavobacteriales</taxon>
        <taxon>Flavobacteriaceae</taxon>
        <taxon>Salinimicrobium</taxon>
    </lineage>
</organism>
<sequence>MIRKATAVWHGTLKEGKGTLSTQSKTLENTPYNFKMRFEDEKGTNPEELVGAAHAGCFTMQLSANLAKNDFNPAELETESQITFENATVSKSHLILKAKVPGISQEKFDELVKDAKENCPISKLLKAEITIETTLNG</sequence>
<dbReference type="GO" id="GO:0004601">
    <property type="term" value="F:peroxidase activity"/>
    <property type="evidence" value="ECO:0007669"/>
    <property type="project" value="UniProtKB-KW"/>
</dbReference>
<evidence type="ECO:0000313" key="2">
    <source>
        <dbReference type="Proteomes" id="UP001597468"/>
    </source>
</evidence>
<protein>
    <submittedName>
        <fullName evidence="1">OsmC family protein</fullName>
        <ecNumber evidence="1">1.11.1.29</ecNumber>
    </submittedName>
</protein>
<dbReference type="Gene3D" id="3.30.300.20">
    <property type="match status" value="1"/>
</dbReference>
<dbReference type="RefSeq" id="WP_380753369.1">
    <property type="nucleotide sequence ID" value="NZ_JBHULT010000010.1"/>
</dbReference>
<comment type="caution">
    <text evidence="1">The sequence shown here is derived from an EMBL/GenBank/DDBJ whole genome shotgun (WGS) entry which is preliminary data.</text>
</comment>
<dbReference type="InterPro" id="IPR052707">
    <property type="entry name" value="OsmC_Ohr_Peroxiredoxin"/>
</dbReference>
<dbReference type="PANTHER" id="PTHR42830:SF1">
    <property type="entry name" value="OSMOTICALLY INDUCIBLE FAMILY PROTEIN"/>
    <property type="match status" value="1"/>
</dbReference>
<dbReference type="InterPro" id="IPR036102">
    <property type="entry name" value="OsmC/Ohrsf"/>
</dbReference>
<dbReference type="NCBIfam" id="TIGR03562">
    <property type="entry name" value="osmo_induc_OsmC"/>
    <property type="match status" value="1"/>
</dbReference>
<dbReference type="InterPro" id="IPR015946">
    <property type="entry name" value="KH_dom-like_a/b"/>
</dbReference>
<dbReference type="EC" id="1.11.1.29" evidence="1"/>
<keyword evidence="2" id="KW-1185">Reference proteome</keyword>